<proteinExistence type="predicted"/>
<evidence type="ECO:0000256" key="5">
    <source>
        <dbReference type="ARBA" id="ARBA00023136"/>
    </source>
</evidence>
<dbReference type="FunFam" id="1.20.1250.20:FF:000232">
    <property type="entry name" value="Organic cation/carnitine transporter 7"/>
    <property type="match status" value="1"/>
</dbReference>
<feature type="transmembrane region" description="Helical" evidence="6">
    <location>
        <begin position="193"/>
        <end position="214"/>
    </location>
</feature>
<keyword evidence="3 6" id="KW-0812">Transmembrane</keyword>
<dbReference type="GO" id="GO:0016020">
    <property type="term" value="C:membrane"/>
    <property type="evidence" value="ECO:0007669"/>
    <property type="project" value="UniProtKB-SubCell"/>
</dbReference>
<dbReference type="Gene3D" id="1.20.1250.20">
    <property type="entry name" value="MFS general substrate transporter like domains"/>
    <property type="match status" value="1"/>
</dbReference>
<feature type="transmembrane region" description="Helical" evidence="6">
    <location>
        <begin position="404"/>
        <end position="427"/>
    </location>
</feature>
<feature type="transmembrane region" description="Helical" evidence="6">
    <location>
        <begin position="40"/>
        <end position="60"/>
    </location>
</feature>
<accession>A0A2I0VF42</accession>
<dbReference type="EMBL" id="KZ503706">
    <property type="protein sequence ID" value="PKU62025.1"/>
    <property type="molecule type" value="Genomic_DNA"/>
</dbReference>
<sequence length="505" mass="54678">MEIGGKIQSWAPNLPKMGSGSNTFTVDDALISQGFGYFQVLVLAYAGMGWISEATEMMLLSFVGPSVQVQWNLSSHEESLITSVVFVGMLIGAYSWGVVSDNYGRRVGFLFTAIVTSGAGLLSAFAPNYISLLLLRFVVGIGLGGGPVLASWFLEFVPAPNRGTWMVIFQGFWTIGTILEASLAWAVMPKLGWRWLLVFSSIPSFLLLLFYRIVPESPRYLCMKGRTSEAMHILEKMARTNRATLPPGVLVSDIRTELDENPHPSESTNLINVQDKKTKVVDEVEPKTGGISAFSKLLSPELIRSTLLLWITFFGNAFSYYGIVLLTSELSGGSSNCASESIISHSVGSSLYKNVFISSFAEVPGLLLSATIVDRLGRKLSMSAMLFISCAFLLPLVVEQNEAITTILLFGARVCISGSFNIVYVYAPEIYPTSLRTTGVGTASSVGRIGGMLCPLVAVALVHGCHQTIALLLFELVLFLSGMAVIFFPLETSGKGLADSVRSMK</sequence>
<evidence type="ECO:0000313" key="9">
    <source>
        <dbReference type="Proteomes" id="UP000233837"/>
    </source>
</evidence>
<feature type="transmembrane region" description="Helical" evidence="6">
    <location>
        <begin position="307"/>
        <end position="326"/>
    </location>
</feature>
<evidence type="ECO:0000256" key="6">
    <source>
        <dbReference type="SAM" id="Phobius"/>
    </source>
</evidence>
<dbReference type="Proteomes" id="UP000233837">
    <property type="component" value="Unassembled WGS sequence"/>
</dbReference>
<dbReference type="PANTHER" id="PTHR23511">
    <property type="entry name" value="SYNAPTIC VESICLE GLYCOPROTEIN 2"/>
    <property type="match status" value="1"/>
</dbReference>
<dbReference type="AlphaFoldDB" id="A0A2I0VF42"/>
<dbReference type="PANTHER" id="PTHR23511:SF5">
    <property type="entry name" value="MAJOR FACILITATOR-TYPE TRANSPORTER HXNZ-RELATED"/>
    <property type="match status" value="1"/>
</dbReference>
<dbReference type="PROSITE" id="PS50850">
    <property type="entry name" value="MFS"/>
    <property type="match status" value="1"/>
</dbReference>
<evidence type="ECO:0000256" key="3">
    <source>
        <dbReference type="ARBA" id="ARBA00022692"/>
    </source>
</evidence>
<comment type="subcellular location">
    <subcellularLocation>
        <location evidence="1">Membrane</location>
        <topology evidence="1">Multi-pass membrane protein</topology>
    </subcellularLocation>
</comment>
<evidence type="ECO:0000256" key="4">
    <source>
        <dbReference type="ARBA" id="ARBA00022989"/>
    </source>
</evidence>
<evidence type="ECO:0000313" key="8">
    <source>
        <dbReference type="EMBL" id="PKU62025.1"/>
    </source>
</evidence>
<keyword evidence="5 6" id="KW-0472">Membrane</keyword>
<feature type="transmembrane region" description="Helical" evidence="6">
    <location>
        <begin position="469"/>
        <end position="490"/>
    </location>
</feature>
<feature type="transmembrane region" description="Helical" evidence="6">
    <location>
        <begin position="107"/>
        <end position="126"/>
    </location>
</feature>
<dbReference type="SUPFAM" id="SSF103473">
    <property type="entry name" value="MFS general substrate transporter"/>
    <property type="match status" value="1"/>
</dbReference>
<dbReference type="InterPro" id="IPR005828">
    <property type="entry name" value="MFS_sugar_transport-like"/>
</dbReference>
<dbReference type="OrthoDB" id="4139357at2759"/>
<dbReference type="PROSITE" id="PS00216">
    <property type="entry name" value="SUGAR_TRANSPORT_1"/>
    <property type="match status" value="1"/>
</dbReference>
<evidence type="ECO:0000256" key="2">
    <source>
        <dbReference type="ARBA" id="ARBA00022448"/>
    </source>
</evidence>
<organism evidence="8 9">
    <name type="scientific">Dendrobium catenatum</name>
    <dbReference type="NCBI Taxonomy" id="906689"/>
    <lineage>
        <taxon>Eukaryota</taxon>
        <taxon>Viridiplantae</taxon>
        <taxon>Streptophyta</taxon>
        <taxon>Embryophyta</taxon>
        <taxon>Tracheophyta</taxon>
        <taxon>Spermatophyta</taxon>
        <taxon>Magnoliopsida</taxon>
        <taxon>Liliopsida</taxon>
        <taxon>Asparagales</taxon>
        <taxon>Orchidaceae</taxon>
        <taxon>Epidendroideae</taxon>
        <taxon>Malaxideae</taxon>
        <taxon>Dendrobiinae</taxon>
        <taxon>Dendrobium</taxon>
    </lineage>
</organism>
<reference evidence="8 9" key="2">
    <citation type="journal article" date="2017" name="Nature">
        <title>The Apostasia genome and the evolution of orchids.</title>
        <authorList>
            <person name="Zhang G.Q."/>
            <person name="Liu K.W."/>
            <person name="Li Z."/>
            <person name="Lohaus R."/>
            <person name="Hsiao Y.Y."/>
            <person name="Niu S.C."/>
            <person name="Wang J.Y."/>
            <person name="Lin Y.C."/>
            <person name="Xu Q."/>
            <person name="Chen L.J."/>
            <person name="Yoshida K."/>
            <person name="Fujiwara S."/>
            <person name="Wang Z.W."/>
            <person name="Zhang Y.Q."/>
            <person name="Mitsuda N."/>
            <person name="Wang M."/>
            <person name="Liu G.H."/>
            <person name="Pecoraro L."/>
            <person name="Huang H.X."/>
            <person name="Xiao X.J."/>
            <person name="Lin M."/>
            <person name="Wu X.Y."/>
            <person name="Wu W.L."/>
            <person name="Chen Y.Y."/>
            <person name="Chang S.B."/>
            <person name="Sakamoto S."/>
            <person name="Ohme-Takagi M."/>
            <person name="Yagi M."/>
            <person name="Zeng S.J."/>
            <person name="Shen C.Y."/>
            <person name="Yeh C.M."/>
            <person name="Luo Y.B."/>
            <person name="Tsai W.C."/>
            <person name="Van de Peer Y."/>
            <person name="Liu Z.J."/>
        </authorList>
    </citation>
    <scope>NUCLEOTIDE SEQUENCE [LARGE SCALE GENOMIC DNA]</scope>
    <source>
        <tissue evidence="8">The whole plant</tissue>
    </source>
</reference>
<keyword evidence="4 6" id="KW-1133">Transmembrane helix</keyword>
<dbReference type="InterPro" id="IPR005829">
    <property type="entry name" value="Sugar_transporter_CS"/>
</dbReference>
<reference evidence="8 9" key="1">
    <citation type="journal article" date="2016" name="Sci. Rep.">
        <title>The Dendrobium catenatum Lindl. genome sequence provides insights into polysaccharide synthase, floral development and adaptive evolution.</title>
        <authorList>
            <person name="Zhang G.Q."/>
            <person name="Xu Q."/>
            <person name="Bian C."/>
            <person name="Tsai W.C."/>
            <person name="Yeh C.M."/>
            <person name="Liu K.W."/>
            <person name="Yoshida K."/>
            <person name="Zhang L.S."/>
            <person name="Chang S.B."/>
            <person name="Chen F."/>
            <person name="Shi Y."/>
            <person name="Su Y.Y."/>
            <person name="Zhang Y.Q."/>
            <person name="Chen L.J."/>
            <person name="Yin Y."/>
            <person name="Lin M."/>
            <person name="Huang H."/>
            <person name="Deng H."/>
            <person name="Wang Z.W."/>
            <person name="Zhu S.L."/>
            <person name="Zhao X."/>
            <person name="Deng C."/>
            <person name="Niu S.C."/>
            <person name="Huang J."/>
            <person name="Wang M."/>
            <person name="Liu G.H."/>
            <person name="Yang H.J."/>
            <person name="Xiao X.J."/>
            <person name="Hsiao Y.Y."/>
            <person name="Wu W.L."/>
            <person name="Chen Y.Y."/>
            <person name="Mitsuda N."/>
            <person name="Ohme-Takagi M."/>
            <person name="Luo Y.B."/>
            <person name="Van de Peer Y."/>
            <person name="Liu Z.J."/>
        </authorList>
    </citation>
    <scope>NUCLEOTIDE SEQUENCE [LARGE SCALE GENOMIC DNA]</scope>
    <source>
        <tissue evidence="8">The whole plant</tissue>
    </source>
</reference>
<dbReference type="GO" id="GO:0022857">
    <property type="term" value="F:transmembrane transporter activity"/>
    <property type="evidence" value="ECO:0007669"/>
    <property type="project" value="InterPro"/>
</dbReference>
<feature type="transmembrane region" description="Helical" evidence="6">
    <location>
        <begin position="132"/>
        <end position="154"/>
    </location>
</feature>
<keyword evidence="2" id="KW-0813">Transport</keyword>
<dbReference type="InterPro" id="IPR020846">
    <property type="entry name" value="MFS_dom"/>
</dbReference>
<feature type="transmembrane region" description="Helical" evidence="6">
    <location>
        <begin position="80"/>
        <end position="100"/>
    </location>
</feature>
<feature type="transmembrane region" description="Helical" evidence="6">
    <location>
        <begin position="380"/>
        <end position="398"/>
    </location>
</feature>
<feature type="transmembrane region" description="Helical" evidence="6">
    <location>
        <begin position="166"/>
        <end position="187"/>
    </location>
</feature>
<dbReference type="InterPro" id="IPR036259">
    <property type="entry name" value="MFS_trans_sf"/>
</dbReference>
<evidence type="ECO:0000259" key="7">
    <source>
        <dbReference type="PROSITE" id="PS50850"/>
    </source>
</evidence>
<feature type="transmembrane region" description="Helical" evidence="6">
    <location>
        <begin position="439"/>
        <end position="463"/>
    </location>
</feature>
<gene>
    <name evidence="8" type="primary">OCT7</name>
    <name evidence="8" type="ORF">MA16_Dca012134</name>
</gene>
<protein>
    <submittedName>
        <fullName evidence="8">Organic cation/carnitine transporter 7</fullName>
    </submittedName>
</protein>
<name>A0A2I0VF42_9ASPA</name>
<dbReference type="Pfam" id="PF00083">
    <property type="entry name" value="Sugar_tr"/>
    <property type="match status" value="1"/>
</dbReference>
<feature type="domain" description="Major facilitator superfamily (MFS) profile" evidence="7">
    <location>
        <begin position="42"/>
        <end position="493"/>
    </location>
</feature>
<evidence type="ECO:0000256" key="1">
    <source>
        <dbReference type="ARBA" id="ARBA00004141"/>
    </source>
</evidence>
<keyword evidence="9" id="KW-1185">Reference proteome</keyword>